<sequence>GQPAAASAKSSARTPKPRNDYADQEEEYK</sequence>
<dbReference type="Proteomes" id="UP000681967">
    <property type="component" value="Unassembled WGS sequence"/>
</dbReference>
<gene>
    <name evidence="2" type="ORF">BYL167_LOCUS65553</name>
</gene>
<accession>A0A8S3F8I7</accession>
<proteinExistence type="predicted"/>
<evidence type="ECO:0000313" key="2">
    <source>
        <dbReference type="EMBL" id="CAF5109996.1"/>
    </source>
</evidence>
<feature type="compositionally biased region" description="Basic and acidic residues" evidence="1">
    <location>
        <begin position="17"/>
        <end position="29"/>
    </location>
</feature>
<feature type="non-terminal residue" evidence="2">
    <location>
        <position position="1"/>
    </location>
</feature>
<name>A0A8S3F8I7_9BILA</name>
<feature type="region of interest" description="Disordered" evidence="1">
    <location>
        <begin position="1"/>
        <end position="29"/>
    </location>
</feature>
<comment type="caution">
    <text evidence="2">The sequence shown here is derived from an EMBL/GenBank/DDBJ whole genome shotgun (WGS) entry which is preliminary data.</text>
</comment>
<evidence type="ECO:0000313" key="3">
    <source>
        <dbReference type="Proteomes" id="UP000681967"/>
    </source>
</evidence>
<evidence type="ECO:0000256" key="1">
    <source>
        <dbReference type="SAM" id="MobiDB-lite"/>
    </source>
</evidence>
<dbReference type="EMBL" id="CAJOBH010241211">
    <property type="protein sequence ID" value="CAF5109996.1"/>
    <property type="molecule type" value="Genomic_DNA"/>
</dbReference>
<protein>
    <submittedName>
        <fullName evidence="2">Uncharacterized protein</fullName>
    </submittedName>
</protein>
<dbReference type="AlphaFoldDB" id="A0A8S3F8I7"/>
<reference evidence="2" key="1">
    <citation type="submission" date="2021-02" db="EMBL/GenBank/DDBJ databases">
        <authorList>
            <person name="Nowell W R."/>
        </authorList>
    </citation>
    <scope>NUCLEOTIDE SEQUENCE</scope>
</reference>
<organism evidence="2 3">
    <name type="scientific">Rotaria magnacalcarata</name>
    <dbReference type="NCBI Taxonomy" id="392030"/>
    <lineage>
        <taxon>Eukaryota</taxon>
        <taxon>Metazoa</taxon>
        <taxon>Spiralia</taxon>
        <taxon>Gnathifera</taxon>
        <taxon>Rotifera</taxon>
        <taxon>Eurotatoria</taxon>
        <taxon>Bdelloidea</taxon>
        <taxon>Philodinida</taxon>
        <taxon>Philodinidae</taxon>
        <taxon>Rotaria</taxon>
    </lineage>
</organism>